<gene>
    <name evidence="1" type="ordered locus">RB8520</name>
</gene>
<reference evidence="1 2" key="1">
    <citation type="journal article" date="2003" name="Proc. Natl. Acad. Sci. U.S.A.">
        <title>Complete genome sequence of the marine planctomycete Pirellula sp. strain 1.</title>
        <authorList>
            <person name="Gloeckner F.O."/>
            <person name="Kube M."/>
            <person name="Bauer M."/>
            <person name="Teeling H."/>
            <person name="Lombardot T."/>
            <person name="Ludwig W."/>
            <person name="Gade D."/>
            <person name="Beck A."/>
            <person name="Borzym K."/>
            <person name="Heitmann K."/>
            <person name="Rabus R."/>
            <person name="Schlesner H."/>
            <person name="Amann R."/>
            <person name="Reinhardt R."/>
        </authorList>
    </citation>
    <scope>NUCLEOTIDE SEQUENCE [LARGE SCALE GENOMIC DNA]</scope>
    <source>
        <strain evidence="2">DSM 10527 / NCIMB 13988 / SH1</strain>
    </source>
</reference>
<protein>
    <submittedName>
        <fullName evidence="1">Uncharacterized protein</fullName>
    </submittedName>
</protein>
<proteinExistence type="predicted"/>
<dbReference type="InParanoid" id="Q7UFJ6"/>
<evidence type="ECO:0000313" key="2">
    <source>
        <dbReference type="Proteomes" id="UP000001025"/>
    </source>
</evidence>
<keyword evidence="2" id="KW-1185">Reference proteome</keyword>
<name>Q7UFJ6_RHOBA</name>
<dbReference type="KEGG" id="rba:RB8520"/>
<accession>Q7UFJ6</accession>
<dbReference type="HOGENOM" id="CLU_3275769_0_0_0"/>
<dbReference type="Proteomes" id="UP000001025">
    <property type="component" value="Chromosome"/>
</dbReference>
<dbReference type="EnsemblBacteria" id="CAD78686">
    <property type="protein sequence ID" value="CAD78686"/>
    <property type="gene ID" value="RB8520"/>
</dbReference>
<evidence type="ECO:0000313" key="1">
    <source>
        <dbReference type="EMBL" id="CAD78686.1"/>
    </source>
</evidence>
<dbReference type="EMBL" id="BX294147">
    <property type="protein sequence ID" value="CAD78686.1"/>
    <property type="molecule type" value="Genomic_DNA"/>
</dbReference>
<organism evidence="1 2">
    <name type="scientific">Rhodopirellula baltica (strain DSM 10527 / NCIMB 13988 / SH1)</name>
    <dbReference type="NCBI Taxonomy" id="243090"/>
    <lineage>
        <taxon>Bacteria</taxon>
        <taxon>Pseudomonadati</taxon>
        <taxon>Planctomycetota</taxon>
        <taxon>Planctomycetia</taxon>
        <taxon>Pirellulales</taxon>
        <taxon>Pirellulaceae</taxon>
        <taxon>Rhodopirellula</taxon>
    </lineage>
</organism>
<dbReference type="AlphaFoldDB" id="Q7UFJ6"/>
<sequence>MTENSANILDVLRRRTGPSPNHQSHVDSSIAIVFLDGSCKK</sequence>